<evidence type="ECO:0000313" key="2">
    <source>
        <dbReference type="EMBL" id="GBM49904.1"/>
    </source>
</evidence>
<protein>
    <submittedName>
        <fullName evidence="1">Uncharacterized protein</fullName>
    </submittedName>
</protein>
<accession>A0A4Y2G7K3</accession>
<name>A0A4Y2G7K3_ARAVE</name>
<dbReference type="EMBL" id="BGPR01098625">
    <property type="protein sequence ID" value="GBM49842.1"/>
    <property type="molecule type" value="Genomic_DNA"/>
</dbReference>
<proteinExistence type="predicted"/>
<evidence type="ECO:0000313" key="3">
    <source>
        <dbReference type="Proteomes" id="UP000499080"/>
    </source>
</evidence>
<gene>
    <name evidence="1" type="ORF">AVEN_25874_1</name>
    <name evidence="2" type="ORF">AVEN_60412_1</name>
</gene>
<dbReference type="AlphaFoldDB" id="A0A4Y2G7K3"/>
<organism evidence="1 3">
    <name type="scientific">Araneus ventricosus</name>
    <name type="common">Orbweaver spider</name>
    <name type="synonym">Epeira ventricosa</name>
    <dbReference type="NCBI Taxonomy" id="182803"/>
    <lineage>
        <taxon>Eukaryota</taxon>
        <taxon>Metazoa</taxon>
        <taxon>Ecdysozoa</taxon>
        <taxon>Arthropoda</taxon>
        <taxon>Chelicerata</taxon>
        <taxon>Arachnida</taxon>
        <taxon>Araneae</taxon>
        <taxon>Araneomorphae</taxon>
        <taxon>Entelegynae</taxon>
        <taxon>Araneoidea</taxon>
        <taxon>Araneidae</taxon>
        <taxon>Araneus</taxon>
    </lineage>
</organism>
<dbReference type="Proteomes" id="UP000499080">
    <property type="component" value="Unassembled WGS sequence"/>
</dbReference>
<sequence>MTSPDVVPPSTKAQVDICRERESNNRPVTKLPRYKRVSGRDLRDRDKSLLLISKVTVRCRKQRAAHHTAVYLDHPPLEVMNSPTFFIIKIFA</sequence>
<keyword evidence="3" id="KW-1185">Reference proteome</keyword>
<dbReference type="EMBL" id="BGPR01098641">
    <property type="protein sequence ID" value="GBM49904.1"/>
    <property type="molecule type" value="Genomic_DNA"/>
</dbReference>
<comment type="caution">
    <text evidence="1">The sequence shown here is derived from an EMBL/GenBank/DDBJ whole genome shotgun (WGS) entry which is preliminary data.</text>
</comment>
<evidence type="ECO:0000313" key="1">
    <source>
        <dbReference type="EMBL" id="GBM49842.1"/>
    </source>
</evidence>
<reference evidence="1 3" key="1">
    <citation type="journal article" date="2019" name="Sci. Rep.">
        <title>Orb-weaving spider Araneus ventricosus genome elucidates the spidroin gene catalogue.</title>
        <authorList>
            <person name="Kono N."/>
            <person name="Nakamura H."/>
            <person name="Ohtoshi R."/>
            <person name="Moran D.A.P."/>
            <person name="Shinohara A."/>
            <person name="Yoshida Y."/>
            <person name="Fujiwara M."/>
            <person name="Mori M."/>
            <person name="Tomita M."/>
            <person name="Arakawa K."/>
        </authorList>
    </citation>
    <scope>NUCLEOTIDE SEQUENCE [LARGE SCALE GENOMIC DNA]</scope>
</reference>